<name>A0A4R0R6A9_9APHY</name>
<reference evidence="2 3" key="1">
    <citation type="submission" date="2018-11" db="EMBL/GenBank/DDBJ databases">
        <title>Genome assembly of Steccherinum ochraceum LE-BIN_3174, the white-rot fungus of the Steccherinaceae family (The Residual Polyporoid clade, Polyporales, Basidiomycota).</title>
        <authorList>
            <person name="Fedorova T.V."/>
            <person name="Glazunova O.A."/>
            <person name="Landesman E.O."/>
            <person name="Moiseenko K.V."/>
            <person name="Psurtseva N.V."/>
            <person name="Savinova O.S."/>
            <person name="Shakhova N.V."/>
            <person name="Tyazhelova T.V."/>
            <person name="Vasina D.V."/>
        </authorList>
    </citation>
    <scope>NUCLEOTIDE SEQUENCE [LARGE SCALE GENOMIC DNA]</scope>
    <source>
        <strain evidence="2 3">LE-BIN_3174</strain>
    </source>
</reference>
<protein>
    <submittedName>
        <fullName evidence="2">Uncharacterized protein</fullName>
    </submittedName>
</protein>
<dbReference type="Proteomes" id="UP000292702">
    <property type="component" value="Unassembled WGS sequence"/>
</dbReference>
<comment type="caution">
    <text evidence="2">The sequence shown here is derived from an EMBL/GenBank/DDBJ whole genome shotgun (WGS) entry which is preliminary data.</text>
</comment>
<keyword evidence="3" id="KW-1185">Reference proteome</keyword>
<accession>A0A4R0R6A9</accession>
<dbReference type="EMBL" id="RWJN01000325">
    <property type="protein sequence ID" value="TCD63051.1"/>
    <property type="molecule type" value="Genomic_DNA"/>
</dbReference>
<feature type="compositionally biased region" description="Basic residues" evidence="1">
    <location>
        <begin position="130"/>
        <end position="145"/>
    </location>
</feature>
<evidence type="ECO:0000313" key="3">
    <source>
        <dbReference type="Proteomes" id="UP000292702"/>
    </source>
</evidence>
<sequence>MSTAIEQAIASAIQANLPITVNTIFPFYLQYAGLVSDVDVMTTFLTFERAMDKHPMPPSPTKRKGATTSSIPLHWQKLYHTEVEQLRKDYWTMGWSCEALGSCACACAHCGKEIPTPALDDDRSFMLEKPKKRTKSHKRKPKKRSSPPLVDQYGASTSACCL</sequence>
<evidence type="ECO:0000313" key="2">
    <source>
        <dbReference type="EMBL" id="TCD63051.1"/>
    </source>
</evidence>
<gene>
    <name evidence="2" type="ORF">EIP91_006038</name>
</gene>
<organism evidence="2 3">
    <name type="scientific">Steccherinum ochraceum</name>
    <dbReference type="NCBI Taxonomy" id="92696"/>
    <lineage>
        <taxon>Eukaryota</taxon>
        <taxon>Fungi</taxon>
        <taxon>Dikarya</taxon>
        <taxon>Basidiomycota</taxon>
        <taxon>Agaricomycotina</taxon>
        <taxon>Agaricomycetes</taxon>
        <taxon>Polyporales</taxon>
        <taxon>Steccherinaceae</taxon>
        <taxon>Steccherinum</taxon>
    </lineage>
</organism>
<dbReference type="OrthoDB" id="2984821at2759"/>
<evidence type="ECO:0000256" key="1">
    <source>
        <dbReference type="SAM" id="MobiDB-lite"/>
    </source>
</evidence>
<dbReference type="AlphaFoldDB" id="A0A4R0R6A9"/>
<proteinExistence type="predicted"/>
<feature type="region of interest" description="Disordered" evidence="1">
    <location>
        <begin position="121"/>
        <end position="162"/>
    </location>
</feature>